<keyword evidence="1" id="KW-1133">Transmembrane helix</keyword>
<feature type="transmembrane region" description="Helical" evidence="1">
    <location>
        <begin position="40"/>
        <end position="59"/>
    </location>
</feature>
<feature type="transmembrane region" description="Helical" evidence="1">
    <location>
        <begin position="171"/>
        <end position="191"/>
    </location>
</feature>
<evidence type="ECO:0000256" key="1">
    <source>
        <dbReference type="SAM" id="Phobius"/>
    </source>
</evidence>
<proteinExistence type="predicted"/>
<feature type="transmembrane region" description="Helical" evidence="1">
    <location>
        <begin position="97"/>
        <end position="113"/>
    </location>
</feature>
<feature type="transmembrane region" description="Helical" evidence="1">
    <location>
        <begin position="65"/>
        <end position="85"/>
    </location>
</feature>
<reference evidence="2 3" key="1">
    <citation type="submission" date="2023-04" db="EMBL/GenBank/DDBJ databases">
        <title>Jannaschia ovalis sp. nov., a marine bacterium isolated from sea tidal flat.</title>
        <authorList>
            <person name="Kwon D.Y."/>
            <person name="Kim J.-J."/>
        </authorList>
    </citation>
    <scope>NUCLEOTIDE SEQUENCE [LARGE SCALE GENOMIC DNA]</scope>
    <source>
        <strain evidence="2 3">GRR-S6-38</strain>
    </source>
</reference>
<keyword evidence="1" id="KW-0472">Membrane</keyword>
<keyword evidence="1" id="KW-0812">Transmembrane</keyword>
<dbReference type="EMBL" id="CP122537">
    <property type="protein sequence ID" value="WGH79149.1"/>
    <property type="molecule type" value="Genomic_DNA"/>
</dbReference>
<organism evidence="2 3">
    <name type="scientific">Jannaschia ovalis</name>
    <dbReference type="NCBI Taxonomy" id="3038773"/>
    <lineage>
        <taxon>Bacteria</taxon>
        <taxon>Pseudomonadati</taxon>
        <taxon>Pseudomonadota</taxon>
        <taxon>Alphaproteobacteria</taxon>
        <taxon>Rhodobacterales</taxon>
        <taxon>Roseobacteraceae</taxon>
        <taxon>Jannaschia</taxon>
    </lineage>
</organism>
<protein>
    <submittedName>
        <fullName evidence="2">Uncharacterized protein</fullName>
    </submittedName>
</protein>
<name>A0ABY8LCU8_9RHOB</name>
<feature type="transmembrane region" description="Helical" evidence="1">
    <location>
        <begin position="147"/>
        <end position="165"/>
    </location>
</feature>
<sequence length="222" mass="23273">MGDGGSGFVSSVGLLAAGLSVLGYLAYIRETLRRRIAPCRASWLIWSVLGTIALSSLVSEGATTSLVFAAAQVGGTIFVFGLAALFGRGAYLRRGDWLVLVAAALGLALWQATANAAYALAITISISLLGGVLTAVKALIRPRSEPVGVWMIFLAASLFGLASVREAEPVLQAYPLYLIALYAMIVSAILIGRRRARVPEVVPASPGGPPLPEIPRGDYPHR</sequence>
<accession>A0ABY8LCU8</accession>
<keyword evidence="3" id="KW-1185">Reference proteome</keyword>
<feature type="transmembrane region" description="Helical" evidence="1">
    <location>
        <begin position="6"/>
        <end position="28"/>
    </location>
</feature>
<gene>
    <name evidence="2" type="ORF">P8627_02480</name>
</gene>
<dbReference type="Proteomes" id="UP001243420">
    <property type="component" value="Chromosome"/>
</dbReference>
<dbReference type="RefSeq" id="WP_279965924.1">
    <property type="nucleotide sequence ID" value="NZ_CP122537.1"/>
</dbReference>
<feature type="transmembrane region" description="Helical" evidence="1">
    <location>
        <begin position="119"/>
        <end position="140"/>
    </location>
</feature>
<evidence type="ECO:0000313" key="3">
    <source>
        <dbReference type="Proteomes" id="UP001243420"/>
    </source>
</evidence>
<evidence type="ECO:0000313" key="2">
    <source>
        <dbReference type="EMBL" id="WGH79149.1"/>
    </source>
</evidence>